<evidence type="ECO:0000256" key="2">
    <source>
        <dbReference type="SAM" id="SignalP"/>
    </source>
</evidence>
<feature type="chain" id="PRO_5036719559" description="Secreted protein" evidence="2">
    <location>
        <begin position="19"/>
        <end position="80"/>
    </location>
</feature>
<reference evidence="3" key="1">
    <citation type="journal article" date="2014" name="Int. J. Syst. Evol. Microbiol.">
        <title>Complete genome sequence of Corynebacterium casei LMG S-19264T (=DSM 44701T), isolated from a smear-ripened cheese.</title>
        <authorList>
            <consortium name="US DOE Joint Genome Institute (JGI-PGF)"/>
            <person name="Walter F."/>
            <person name="Albersmeier A."/>
            <person name="Kalinowski J."/>
            <person name="Ruckert C."/>
        </authorList>
    </citation>
    <scope>NUCLEOTIDE SEQUENCE</scope>
    <source>
        <strain evidence="3">JCM 4784</strain>
    </source>
</reference>
<keyword evidence="4" id="KW-1185">Reference proteome</keyword>
<reference evidence="3" key="2">
    <citation type="submission" date="2020-09" db="EMBL/GenBank/DDBJ databases">
        <authorList>
            <person name="Sun Q."/>
            <person name="Ohkuma M."/>
        </authorList>
    </citation>
    <scope>NUCLEOTIDE SEQUENCE</scope>
    <source>
        <strain evidence="3">JCM 4784</strain>
    </source>
</reference>
<evidence type="ECO:0008006" key="5">
    <source>
        <dbReference type="Google" id="ProtNLM"/>
    </source>
</evidence>
<proteinExistence type="predicted"/>
<accession>A0A919DH41</accession>
<evidence type="ECO:0000313" key="4">
    <source>
        <dbReference type="Proteomes" id="UP000608024"/>
    </source>
</evidence>
<keyword evidence="2" id="KW-0732">Signal</keyword>
<sequence length="80" mass="8692">MLLTYVFVLLTPRTAALASLYTATCSHFFVGGRVVVGCRAAKRYRPRDGSRLLATPSTPGRPNLTNGSINPTKKMKPPDN</sequence>
<dbReference type="Proteomes" id="UP000608024">
    <property type="component" value="Unassembled WGS sequence"/>
</dbReference>
<feature type="region of interest" description="Disordered" evidence="1">
    <location>
        <begin position="47"/>
        <end position="80"/>
    </location>
</feature>
<protein>
    <recommendedName>
        <fullName evidence="5">Secreted protein</fullName>
    </recommendedName>
</protein>
<dbReference type="AlphaFoldDB" id="A0A919DH41"/>
<name>A0A919DH41_9ACTN</name>
<evidence type="ECO:0000256" key="1">
    <source>
        <dbReference type="SAM" id="MobiDB-lite"/>
    </source>
</evidence>
<feature type="signal peptide" evidence="2">
    <location>
        <begin position="1"/>
        <end position="18"/>
    </location>
</feature>
<dbReference type="EMBL" id="BNBT01000010">
    <property type="protein sequence ID" value="GHE43901.1"/>
    <property type="molecule type" value="Genomic_DNA"/>
</dbReference>
<evidence type="ECO:0000313" key="3">
    <source>
        <dbReference type="EMBL" id="GHE43901.1"/>
    </source>
</evidence>
<organism evidence="3 4">
    <name type="scientific">Streptomyces longispororuber</name>
    <dbReference type="NCBI Taxonomy" id="68230"/>
    <lineage>
        <taxon>Bacteria</taxon>
        <taxon>Bacillati</taxon>
        <taxon>Actinomycetota</taxon>
        <taxon>Actinomycetes</taxon>
        <taxon>Kitasatosporales</taxon>
        <taxon>Streptomycetaceae</taxon>
        <taxon>Streptomyces</taxon>
    </lineage>
</organism>
<comment type="caution">
    <text evidence="3">The sequence shown here is derived from an EMBL/GenBank/DDBJ whole genome shotgun (WGS) entry which is preliminary data.</text>
</comment>
<gene>
    <name evidence="3" type="ORF">GCM10018785_11850</name>
</gene>
<feature type="compositionally biased region" description="Polar residues" evidence="1">
    <location>
        <begin position="55"/>
        <end position="71"/>
    </location>
</feature>